<dbReference type="EMBL" id="JAXBLV010000056">
    <property type="protein sequence ID" value="MDY3558804.1"/>
    <property type="molecule type" value="Genomic_DNA"/>
</dbReference>
<dbReference type="Gene3D" id="3.40.50.410">
    <property type="entry name" value="von Willebrand factor, type A domain"/>
    <property type="match status" value="1"/>
</dbReference>
<dbReference type="InterPro" id="IPR002035">
    <property type="entry name" value="VWF_A"/>
</dbReference>
<dbReference type="Gene3D" id="1.10.287.1490">
    <property type="match status" value="1"/>
</dbReference>
<feature type="coiled-coil region" evidence="1">
    <location>
        <begin position="58"/>
        <end position="162"/>
    </location>
</feature>
<gene>
    <name evidence="3" type="ORF">R5W23_005961</name>
</gene>
<evidence type="ECO:0000259" key="2">
    <source>
        <dbReference type="PROSITE" id="PS50234"/>
    </source>
</evidence>
<dbReference type="SUPFAM" id="SSF53300">
    <property type="entry name" value="vWA-like"/>
    <property type="match status" value="1"/>
</dbReference>
<dbReference type="Proteomes" id="UP001272242">
    <property type="component" value="Unassembled WGS sequence"/>
</dbReference>
<evidence type="ECO:0000256" key="1">
    <source>
        <dbReference type="SAM" id="Coils"/>
    </source>
</evidence>
<dbReference type="PROSITE" id="PS50234">
    <property type="entry name" value="VWFA"/>
    <property type="match status" value="1"/>
</dbReference>
<organism evidence="3 4">
    <name type="scientific">Gemmata algarum</name>
    <dbReference type="NCBI Taxonomy" id="2975278"/>
    <lineage>
        <taxon>Bacteria</taxon>
        <taxon>Pseudomonadati</taxon>
        <taxon>Planctomycetota</taxon>
        <taxon>Planctomycetia</taxon>
        <taxon>Gemmatales</taxon>
        <taxon>Gemmataceae</taxon>
        <taxon>Gemmata</taxon>
    </lineage>
</organism>
<dbReference type="CDD" id="cd00198">
    <property type="entry name" value="vWFA"/>
    <property type="match status" value="1"/>
</dbReference>
<reference evidence="4" key="1">
    <citation type="journal article" date="2023" name="Mar. Drugs">
        <title>Gemmata algarum, a Novel Planctomycete Isolated from an Algal Mat, Displays Antimicrobial Activity.</title>
        <authorList>
            <person name="Kumar G."/>
            <person name="Kallscheuer N."/>
            <person name="Kashif M."/>
            <person name="Ahamad S."/>
            <person name="Jagadeeshwari U."/>
            <person name="Pannikurungottu S."/>
            <person name="Haufschild T."/>
            <person name="Kabuu M."/>
            <person name="Sasikala C."/>
            <person name="Jogler C."/>
            <person name="Ramana C."/>
        </authorList>
    </citation>
    <scope>NUCLEOTIDE SEQUENCE [LARGE SCALE GENOMIC DNA]</scope>
    <source>
        <strain evidence="4">JC673</strain>
    </source>
</reference>
<dbReference type="Pfam" id="PF13519">
    <property type="entry name" value="VWA_2"/>
    <property type="match status" value="1"/>
</dbReference>
<keyword evidence="4" id="KW-1185">Reference proteome</keyword>
<accession>A0ABU5EU84</accession>
<proteinExistence type="predicted"/>
<dbReference type="RefSeq" id="WP_320685678.1">
    <property type="nucleotide sequence ID" value="NZ_JAXBLV010000056.1"/>
</dbReference>
<keyword evidence="1" id="KW-0175">Coiled coil</keyword>
<protein>
    <submittedName>
        <fullName evidence="3">VWA domain-containing protein</fullName>
    </submittedName>
</protein>
<sequence>MRIRHKQPTLVSMWMLDVFCCALGCVTLLFLLNSRLATEAARASRDARADLAHTDQQLAAALAALETTRTKLAAEEAERGKLTASLAELEGARLKLVDESRALTEDLKLARTEKDETGRKLDTARDELKTARALLDSTRMSLAGLEKKATATAKELADARAEAAAADRLLKTRQTDIDELAKKDAARATQLDGLRRSMLSKDAERLALDAQLAEARKELAELDAKLRATRRELDAQIAATKAGAAKTGEELGTARAQIKDLNKKVDDANATIIDLQGEKAKLADKYDRFQKEAETRFAGVAMTGKRVVFLVDMSGSMGKRDLQTVDGTKWPLVVETVCKVMRSIPTLERYQVIVFSSSARWLFEDGEWCSFNGERSVERVRDALLKTKPVDDTNMYAAFEKAFGLKTAGLDTVYLFSDGLPTSGPGLTREQEKASPPLSESELGVILGKHVRDTLARTWNKPDAGQSRVRINAIGFYFESVEVGAFLWSLARDNDGSFVGMSKP</sequence>
<comment type="caution">
    <text evidence="3">The sequence shown here is derived from an EMBL/GenBank/DDBJ whole genome shotgun (WGS) entry which is preliminary data.</text>
</comment>
<dbReference type="InterPro" id="IPR036465">
    <property type="entry name" value="vWFA_dom_sf"/>
</dbReference>
<evidence type="ECO:0000313" key="4">
    <source>
        <dbReference type="Proteomes" id="UP001272242"/>
    </source>
</evidence>
<feature type="domain" description="VWFA" evidence="2">
    <location>
        <begin position="306"/>
        <end position="476"/>
    </location>
</feature>
<name>A0ABU5EU84_9BACT</name>
<feature type="coiled-coil region" evidence="1">
    <location>
        <begin position="203"/>
        <end position="292"/>
    </location>
</feature>
<dbReference type="SMART" id="SM00327">
    <property type="entry name" value="VWA"/>
    <property type="match status" value="1"/>
</dbReference>
<evidence type="ECO:0000313" key="3">
    <source>
        <dbReference type="EMBL" id="MDY3558804.1"/>
    </source>
</evidence>